<dbReference type="InterPro" id="IPR036867">
    <property type="entry name" value="R3H_dom_sf"/>
</dbReference>
<dbReference type="AlphaFoldDB" id="A0A9P1BTQ2"/>
<dbReference type="OrthoDB" id="2359216at2759"/>
<dbReference type="Pfam" id="PF01424">
    <property type="entry name" value="R3H"/>
    <property type="match status" value="1"/>
</dbReference>
<comment type="caution">
    <text evidence="3">The sequence shown here is derived from an EMBL/GenBank/DDBJ whole genome shotgun (WGS) entry which is preliminary data.</text>
</comment>
<dbReference type="SUPFAM" id="SSF82708">
    <property type="entry name" value="R3H domain"/>
    <property type="match status" value="1"/>
</dbReference>
<evidence type="ECO:0000259" key="2">
    <source>
        <dbReference type="PROSITE" id="PS51061"/>
    </source>
</evidence>
<name>A0A9P1BTQ2_9DINO</name>
<evidence type="ECO:0000313" key="6">
    <source>
        <dbReference type="Proteomes" id="UP001152797"/>
    </source>
</evidence>
<feature type="region of interest" description="Disordered" evidence="1">
    <location>
        <begin position="198"/>
        <end position="233"/>
    </location>
</feature>
<dbReference type="Pfam" id="PF07556">
    <property type="entry name" value="DUF1538"/>
    <property type="match status" value="1"/>
</dbReference>
<dbReference type="InterPro" id="IPR001374">
    <property type="entry name" value="R3H_dom"/>
</dbReference>
<dbReference type="CDD" id="cd02325">
    <property type="entry name" value="R3H"/>
    <property type="match status" value="1"/>
</dbReference>
<evidence type="ECO:0000313" key="3">
    <source>
        <dbReference type="EMBL" id="CAI3977831.1"/>
    </source>
</evidence>
<evidence type="ECO:0000313" key="5">
    <source>
        <dbReference type="EMBL" id="CAL4765143.1"/>
    </source>
</evidence>
<accession>A0A9P1BTQ2</accession>
<dbReference type="GO" id="GO:0003676">
    <property type="term" value="F:nucleic acid binding"/>
    <property type="evidence" value="ECO:0007669"/>
    <property type="project" value="UniProtKB-UniRule"/>
</dbReference>
<reference evidence="3" key="1">
    <citation type="submission" date="2022-10" db="EMBL/GenBank/DDBJ databases">
        <authorList>
            <person name="Chen Y."/>
            <person name="Dougan E. K."/>
            <person name="Chan C."/>
            <person name="Rhodes N."/>
            <person name="Thang M."/>
        </authorList>
    </citation>
    <scope>NUCLEOTIDE SEQUENCE</scope>
</reference>
<protein>
    <submittedName>
        <fullName evidence="5">R3H domain-containing protein</fullName>
    </submittedName>
</protein>
<gene>
    <name evidence="3" type="ORF">C1SCF055_LOCUS5939</name>
</gene>
<dbReference type="Proteomes" id="UP001152797">
    <property type="component" value="Unassembled WGS sequence"/>
</dbReference>
<dbReference type="Gene3D" id="3.30.1370.50">
    <property type="entry name" value="R3H-like domain"/>
    <property type="match status" value="1"/>
</dbReference>
<dbReference type="SMART" id="SM00393">
    <property type="entry name" value="R3H"/>
    <property type="match status" value="1"/>
</dbReference>
<organism evidence="3">
    <name type="scientific">Cladocopium goreaui</name>
    <dbReference type="NCBI Taxonomy" id="2562237"/>
    <lineage>
        <taxon>Eukaryota</taxon>
        <taxon>Sar</taxon>
        <taxon>Alveolata</taxon>
        <taxon>Dinophyceae</taxon>
        <taxon>Suessiales</taxon>
        <taxon>Symbiodiniaceae</taxon>
        <taxon>Cladocopium</taxon>
    </lineage>
</organism>
<dbReference type="InterPro" id="IPR011435">
    <property type="entry name" value="UmpAB"/>
</dbReference>
<reference evidence="4" key="2">
    <citation type="submission" date="2024-04" db="EMBL/GenBank/DDBJ databases">
        <authorList>
            <person name="Chen Y."/>
            <person name="Shah S."/>
            <person name="Dougan E. K."/>
            <person name="Thang M."/>
            <person name="Chan C."/>
        </authorList>
    </citation>
    <scope>NUCLEOTIDE SEQUENCE [LARGE SCALE GENOMIC DNA]</scope>
</reference>
<dbReference type="EMBL" id="CAMXCT030000369">
    <property type="protein sequence ID" value="CAL4765143.1"/>
    <property type="molecule type" value="Genomic_DNA"/>
</dbReference>
<keyword evidence="6" id="KW-1185">Reference proteome</keyword>
<sequence length="783" mass="84453">MAFFSQIPSRFCRCCLAEKALGNTDRLVLAVALGVGFGSSVASCVLMSGRDAPAGHQGLGTGSGITGIPGYGFCLVLTLLADEATVAIAWDVAGVTNGPVTTSVVVSNSALALELLFLGRYPGGLGERGAPLRSSLARGERSCENLDMDGALSPKNPSLPMRCEACCRVKMRWLIGELSEMRWLLESNEEAMLRLMAKGKGGGKGGKGGKGKGGKGGKGDRKGGPPSSDELPETRRVELCAELDEFVASSKTQLQMSSSITGLERKFLHEQAELRNLTTQSFGQGRERYICIFKEVAVAPVLSEFAATEGGSSGAVSYSAVFLDEESQQKIIDFCRRTVPGGIPHRWKMYCDHMTICVGALSNPKTEDFRSVAGNVQQQISRYQEGQNFELKVVSFGHNEDAIAVGVLGCVSCNRNPHVTVSTAPHAAPSTSNLIKKWTMLSSNDQFTVTGQLWQQGGKQRKQRGAAAGSAEAAEANLADATATGGATSSFVSHHWHQKKFKLGMVKAATGVTCPDGQWFGLGSKKKYYYDGFEPLPDGLRDNVALMLEYSKDDATTFVFEEVGKTKGGDLVNPRTLQGGVIVEASVPVYSFHTDQESPSWVGELDEGPGPEYYVRFPGPTYSKFAFLPLEPDSRRPTSSGRPPPGLNPGDCLYGMYHMDKTEDSEYFHFWMGGDWCVYLIENQLCRASDECYPPFRFKVALLGEHVRVIQVEILRCGEASVAVTCQNVSGEVVAELKLAENATLGSLRKQIDEEVSLSLLNIRSGKVLEPAEDATPLTDLAE</sequence>
<dbReference type="EMBL" id="CAMXCT020000369">
    <property type="protein sequence ID" value="CAL1131206.1"/>
    <property type="molecule type" value="Genomic_DNA"/>
</dbReference>
<feature type="domain" description="R3H" evidence="2">
    <location>
        <begin position="233"/>
        <end position="296"/>
    </location>
</feature>
<evidence type="ECO:0000313" key="4">
    <source>
        <dbReference type="EMBL" id="CAL1131206.1"/>
    </source>
</evidence>
<proteinExistence type="predicted"/>
<dbReference type="EMBL" id="CAMXCT010000369">
    <property type="protein sequence ID" value="CAI3977831.1"/>
    <property type="molecule type" value="Genomic_DNA"/>
</dbReference>
<dbReference type="PROSITE" id="PS51061">
    <property type="entry name" value="R3H"/>
    <property type="match status" value="1"/>
</dbReference>
<evidence type="ECO:0000256" key="1">
    <source>
        <dbReference type="SAM" id="MobiDB-lite"/>
    </source>
</evidence>